<evidence type="ECO:0000313" key="3">
    <source>
        <dbReference type="Ensembl" id="ENSPTXP00000018259.1"/>
    </source>
</evidence>
<dbReference type="PANTHER" id="PTHR24278">
    <property type="entry name" value="COAGULATION FACTOR"/>
    <property type="match status" value="1"/>
</dbReference>
<dbReference type="Gene3D" id="4.10.740.10">
    <property type="entry name" value="Coagulation Factor IX"/>
    <property type="match status" value="1"/>
</dbReference>
<dbReference type="OMA" id="FIGQRCK"/>
<dbReference type="PROSITE" id="PS50998">
    <property type="entry name" value="GLA_2"/>
    <property type="match status" value="1"/>
</dbReference>
<dbReference type="AlphaFoldDB" id="A0A670Z504"/>
<keyword evidence="4" id="KW-1185">Reference proteome</keyword>
<dbReference type="SUPFAM" id="SSF57630">
    <property type="entry name" value="GLA-domain"/>
    <property type="match status" value="1"/>
</dbReference>
<dbReference type="FunFam" id="4.10.740.10:FF:000001">
    <property type="entry name" value="vitamin K-dependent protein S"/>
    <property type="match status" value="1"/>
</dbReference>
<proteinExistence type="predicted"/>
<dbReference type="PANTHER" id="PTHR24278:SF31">
    <property type="entry name" value="COAGULATION FACTOR IX"/>
    <property type="match status" value="1"/>
</dbReference>
<reference evidence="3" key="1">
    <citation type="submission" date="2025-08" db="UniProtKB">
        <authorList>
            <consortium name="Ensembl"/>
        </authorList>
    </citation>
    <scope>IDENTIFICATION</scope>
</reference>
<dbReference type="InterPro" id="IPR035972">
    <property type="entry name" value="GLA-like_dom_SF"/>
</dbReference>
<organism evidence="3 4">
    <name type="scientific">Pseudonaja textilis</name>
    <name type="common">Eastern brown snake</name>
    <dbReference type="NCBI Taxonomy" id="8673"/>
    <lineage>
        <taxon>Eukaryota</taxon>
        <taxon>Metazoa</taxon>
        <taxon>Chordata</taxon>
        <taxon>Craniata</taxon>
        <taxon>Vertebrata</taxon>
        <taxon>Euteleostomi</taxon>
        <taxon>Lepidosauria</taxon>
        <taxon>Squamata</taxon>
        <taxon>Bifurcata</taxon>
        <taxon>Unidentata</taxon>
        <taxon>Episquamata</taxon>
        <taxon>Toxicofera</taxon>
        <taxon>Serpentes</taxon>
        <taxon>Colubroidea</taxon>
        <taxon>Elapidae</taxon>
        <taxon>Hydrophiinae</taxon>
        <taxon>Pseudonaja</taxon>
    </lineage>
</organism>
<dbReference type="Ensembl" id="ENSPTXT00000018811.1">
    <property type="protein sequence ID" value="ENSPTXP00000018259.1"/>
    <property type="gene ID" value="ENSPTXG00000012570.1"/>
</dbReference>
<dbReference type="GO" id="GO:0005509">
    <property type="term" value="F:calcium ion binding"/>
    <property type="evidence" value="ECO:0007669"/>
    <property type="project" value="InterPro"/>
</dbReference>
<keyword evidence="1" id="KW-1015">Disulfide bond</keyword>
<feature type="domain" description="Gla" evidence="2">
    <location>
        <begin position="19"/>
        <end position="66"/>
    </location>
</feature>
<dbReference type="InterPro" id="IPR050442">
    <property type="entry name" value="Peptidase_S1_coag_factors"/>
</dbReference>
<reference evidence="3" key="2">
    <citation type="submission" date="2025-09" db="UniProtKB">
        <authorList>
            <consortium name="Ensembl"/>
        </authorList>
    </citation>
    <scope>IDENTIFICATION</scope>
</reference>
<dbReference type="SMART" id="SM00069">
    <property type="entry name" value="GLA"/>
    <property type="match status" value="1"/>
</dbReference>
<accession>A0A670Z504</accession>
<dbReference type="Proteomes" id="UP000472273">
    <property type="component" value="Unplaced"/>
</dbReference>
<dbReference type="InterPro" id="IPR017857">
    <property type="entry name" value="Coagulation_fac-like_Gla_dom"/>
</dbReference>
<sequence length="66" mass="7808">EVFINQEKASTVLQRYKRFNSGRLEEVLQGNLERECLEEVCNFEEAREIFENDEKTVSHLVGNLEF</sequence>
<name>A0A670Z504_PSETE</name>
<dbReference type="Pfam" id="PF00594">
    <property type="entry name" value="Gla"/>
    <property type="match status" value="1"/>
</dbReference>
<evidence type="ECO:0000256" key="1">
    <source>
        <dbReference type="ARBA" id="ARBA00023157"/>
    </source>
</evidence>
<evidence type="ECO:0000313" key="4">
    <source>
        <dbReference type="Proteomes" id="UP000472273"/>
    </source>
</evidence>
<dbReference type="GO" id="GO:0005615">
    <property type="term" value="C:extracellular space"/>
    <property type="evidence" value="ECO:0007669"/>
    <property type="project" value="TreeGrafter"/>
</dbReference>
<dbReference type="InterPro" id="IPR000294">
    <property type="entry name" value="GLA_domain"/>
</dbReference>
<dbReference type="GeneTree" id="ENSGT00940000159516"/>
<protein>
    <recommendedName>
        <fullName evidence="2">Gla domain-containing protein</fullName>
    </recommendedName>
</protein>
<dbReference type="PRINTS" id="PR00001">
    <property type="entry name" value="GLABLOOD"/>
</dbReference>
<evidence type="ECO:0000259" key="2">
    <source>
        <dbReference type="PROSITE" id="PS50998"/>
    </source>
</evidence>